<comment type="catalytic activity">
    <reaction evidence="13">
        <text>oxidized [electron-transfer flavoprotein] + hexadecanoyl-CoA + H(+) = (2E)-hexadecenoyl-CoA + reduced [electron-transfer flavoprotein]</text>
        <dbReference type="Rhea" id="RHEA:43448"/>
        <dbReference type="Rhea" id="RHEA-COMP:10685"/>
        <dbReference type="Rhea" id="RHEA-COMP:10686"/>
        <dbReference type="ChEBI" id="CHEBI:15378"/>
        <dbReference type="ChEBI" id="CHEBI:57379"/>
        <dbReference type="ChEBI" id="CHEBI:57692"/>
        <dbReference type="ChEBI" id="CHEBI:58307"/>
        <dbReference type="ChEBI" id="CHEBI:61526"/>
    </reaction>
    <physiologicalReaction direction="left-to-right" evidence="13">
        <dbReference type="Rhea" id="RHEA:43449"/>
    </physiologicalReaction>
</comment>
<evidence type="ECO:0000256" key="13">
    <source>
        <dbReference type="ARBA" id="ARBA00047916"/>
    </source>
</evidence>
<dbReference type="PROSITE" id="PS00073">
    <property type="entry name" value="ACYL_COA_DH_2"/>
    <property type="match status" value="1"/>
</dbReference>
<organism evidence="22 23">
    <name type="scientific">Magallana gigas</name>
    <name type="common">Pacific oyster</name>
    <name type="synonym">Crassostrea gigas</name>
    <dbReference type="NCBI Taxonomy" id="29159"/>
    <lineage>
        <taxon>Eukaryota</taxon>
        <taxon>Metazoa</taxon>
        <taxon>Spiralia</taxon>
        <taxon>Lophotrochozoa</taxon>
        <taxon>Mollusca</taxon>
        <taxon>Bivalvia</taxon>
        <taxon>Autobranchia</taxon>
        <taxon>Pteriomorphia</taxon>
        <taxon>Ostreida</taxon>
        <taxon>Ostreoidea</taxon>
        <taxon>Ostreidae</taxon>
        <taxon>Magallana</taxon>
    </lineage>
</organism>
<evidence type="ECO:0000256" key="15">
    <source>
        <dbReference type="ARBA" id="ARBA00049140"/>
    </source>
</evidence>
<evidence type="ECO:0000256" key="9">
    <source>
        <dbReference type="ARBA" id="ARBA00022990"/>
    </source>
</evidence>
<comment type="cofactor">
    <cofactor evidence="1 17">
        <name>FAD</name>
        <dbReference type="ChEBI" id="CHEBI:57692"/>
    </cofactor>
</comment>
<dbReference type="Pfam" id="PF21343">
    <property type="entry name" value="ACAD9-ACADV_C"/>
    <property type="match status" value="1"/>
</dbReference>
<keyword evidence="10 17" id="KW-0560">Oxidoreductase</keyword>
<dbReference type="OMA" id="SNICEVH"/>
<keyword evidence="4" id="KW-0597">Phosphoprotein</keyword>
<evidence type="ECO:0000313" key="22">
    <source>
        <dbReference type="EnsemblMetazoa" id="G28524.1:cds"/>
    </source>
</evidence>
<comment type="catalytic activity">
    <reaction evidence="14">
        <text>tetradecanoyl-CoA + oxidized [electron-transfer flavoprotein] + H(+) = (2E)-tetradecenoyl-CoA + reduced [electron-transfer flavoprotein]</text>
        <dbReference type="Rhea" id="RHEA:47316"/>
        <dbReference type="Rhea" id="RHEA-COMP:10685"/>
        <dbReference type="Rhea" id="RHEA-COMP:10686"/>
        <dbReference type="ChEBI" id="CHEBI:15378"/>
        <dbReference type="ChEBI" id="CHEBI:57385"/>
        <dbReference type="ChEBI" id="CHEBI:57692"/>
        <dbReference type="ChEBI" id="CHEBI:58307"/>
        <dbReference type="ChEBI" id="CHEBI:61405"/>
    </reaction>
    <physiologicalReaction direction="left-to-right" evidence="14">
        <dbReference type="Rhea" id="RHEA:47317"/>
    </physiologicalReaction>
</comment>
<dbReference type="GO" id="GO:0003995">
    <property type="term" value="F:acyl-CoA dehydrogenase activity"/>
    <property type="evidence" value="ECO:0007669"/>
    <property type="project" value="InterPro"/>
</dbReference>
<evidence type="ECO:0000256" key="8">
    <source>
        <dbReference type="ARBA" id="ARBA00022946"/>
    </source>
</evidence>
<keyword evidence="23" id="KW-1185">Reference proteome</keyword>
<keyword evidence="7 17" id="KW-0274">FAD</keyword>
<evidence type="ECO:0000256" key="11">
    <source>
        <dbReference type="ARBA" id="ARBA00023128"/>
    </source>
</evidence>
<protein>
    <recommendedName>
        <fullName evidence="24">Acyl-CoA dehydrogenase family member 9, mitochondrial</fullName>
    </recommendedName>
</protein>
<dbReference type="Gene3D" id="2.40.110.10">
    <property type="entry name" value="Butyryl-CoA Dehydrogenase, subunit A, domain 2"/>
    <property type="match status" value="1"/>
</dbReference>
<evidence type="ECO:0000256" key="12">
    <source>
        <dbReference type="ARBA" id="ARBA00023136"/>
    </source>
</evidence>
<dbReference type="InterPro" id="IPR013786">
    <property type="entry name" value="AcylCoA_DH/ox_N"/>
</dbReference>
<evidence type="ECO:0000256" key="16">
    <source>
        <dbReference type="ARBA" id="ARBA00049224"/>
    </source>
</evidence>
<dbReference type="InterPro" id="IPR009100">
    <property type="entry name" value="AcylCoA_DH/oxidase_NM_dom_sf"/>
</dbReference>
<feature type="domain" description="Acyl-CoA dehydrogenase/oxidase N-terminal" evidence="20">
    <location>
        <begin position="99"/>
        <end position="204"/>
    </location>
</feature>
<evidence type="ECO:0000256" key="6">
    <source>
        <dbReference type="ARBA" id="ARBA00022792"/>
    </source>
</evidence>
<evidence type="ECO:0000256" key="2">
    <source>
        <dbReference type="ARBA" id="ARBA00004637"/>
    </source>
</evidence>
<evidence type="ECO:0000256" key="10">
    <source>
        <dbReference type="ARBA" id="ARBA00023002"/>
    </source>
</evidence>
<evidence type="ECO:0000256" key="3">
    <source>
        <dbReference type="ARBA" id="ARBA00009347"/>
    </source>
</evidence>
<dbReference type="PANTHER" id="PTHR43884:SF9">
    <property type="entry name" value="COMPLEX I ASSEMBLY FACTOR ACAD9, MITOCHONDRIAL"/>
    <property type="match status" value="1"/>
</dbReference>
<name>A0A8W8LL99_MAGGI</name>
<dbReference type="InterPro" id="IPR046373">
    <property type="entry name" value="Acyl-CoA_Oxase/DH_mid-dom_sf"/>
</dbReference>
<dbReference type="Pfam" id="PF02771">
    <property type="entry name" value="Acyl-CoA_dh_N"/>
    <property type="match status" value="1"/>
</dbReference>
<dbReference type="EnsemblMetazoa" id="G28524.3">
    <property type="protein sequence ID" value="G28524.3:cds"/>
    <property type="gene ID" value="G28524"/>
</dbReference>
<evidence type="ECO:0000256" key="4">
    <source>
        <dbReference type="ARBA" id="ARBA00022553"/>
    </source>
</evidence>
<dbReference type="AlphaFoldDB" id="A0A8W8LL99"/>
<dbReference type="PROSITE" id="PS00072">
    <property type="entry name" value="ACYL_COA_DH_1"/>
    <property type="match status" value="1"/>
</dbReference>
<dbReference type="InterPro" id="IPR049448">
    <property type="entry name" value="ACAD9/ACADV-like_C"/>
</dbReference>
<dbReference type="GO" id="GO:0006631">
    <property type="term" value="P:fatty acid metabolic process"/>
    <property type="evidence" value="ECO:0007669"/>
    <property type="project" value="UniProtKB-ARBA"/>
</dbReference>
<comment type="similarity">
    <text evidence="3 17">Belongs to the acyl-CoA dehydrogenase family.</text>
</comment>
<dbReference type="SUPFAM" id="SSF47203">
    <property type="entry name" value="Acyl-CoA dehydrogenase C-terminal domain-like"/>
    <property type="match status" value="1"/>
</dbReference>
<evidence type="ECO:0000256" key="14">
    <source>
        <dbReference type="ARBA" id="ARBA00049038"/>
    </source>
</evidence>
<dbReference type="Gene3D" id="1.20.140.10">
    <property type="entry name" value="Butyryl-CoA Dehydrogenase, subunit A, domain 3"/>
    <property type="match status" value="2"/>
</dbReference>
<dbReference type="SUPFAM" id="SSF56645">
    <property type="entry name" value="Acyl-CoA dehydrogenase NM domain-like"/>
    <property type="match status" value="1"/>
</dbReference>
<evidence type="ECO:0000256" key="5">
    <source>
        <dbReference type="ARBA" id="ARBA00022630"/>
    </source>
</evidence>
<dbReference type="FunFam" id="1.10.540.10:FF:000001">
    <property type="entry name" value="Very long-chain-specific acyl-CoA dehydrogenase, mitochondrial"/>
    <property type="match status" value="1"/>
</dbReference>
<dbReference type="EnsemblMetazoa" id="G28524.1">
    <property type="protein sequence ID" value="G28524.1:cds"/>
    <property type="gene ID" value="G28524"/>
</dbReference>
<evidence type="ECO:0000256" key="1">
    <source>
        <dbReference type="ARBA" id="ARBA00001974"/>
    </source>
</evidence>
<dbReference type="FunFam" id="2.40.110.10:FF:000006">
    <property type="entry name" value="very long-chain specific acyl-CoA dehydrogenase, mitochondrial"/>
    <property type="match status" value="1"/>
</dbReference>
<dbReference type="InterPro" id="IPR009075">
    <property type="entry name" value="AcylCo_DH/oxidase_C"/>
</dbReference>
<keyword evidence="11" id="KW-0496">Mitochondrion</keyword>
<dbReference type="Pfam" id="PF02770">
    <property type="entry name" value="Acyl-CoA_dh_M"/>
    <property type="match status" value="1"/>
</dbReference>
<evidence type="ECO:0000313" key="23">
    <source>
        <dbReference type="Proteomes" id="UP000005408"/>
    </source>
</evidence>
<comment type="catalytic activity">
    <reaction evidence="15">
        <text>eicosanoyl-CoA + oxidized [electron-transfer flavoprotein] + H(+) = (2E)-eicosenoyl-CoA + reduced [electron-transfer flavoprotein]</text>
        <dbReference type="Rhea" id="RHEA:47236"/>
        <dbReference type="Rhea" id="RHEA-COMP:10685"/>
        <dbReference type="Rhea" id="RHEA-COMP:10686"/>
        <dbReference type="ChEBI" id="CHEBI:15378"/>
        <dbReference type="ChEBI" id="CHEBI:57380"/>
        <dbReference type="ChEBI" id="CHEBI:57692"/>
        <dbReference type="ChEBI" id="CHEBI:58307"/>
        <dbReference type="ChEBI" id="CHEBI:74691"/>
    </reaction>
    <physiologicalReaction direction="left-to-right" evidence="15">
        <dbReference type="Rhea" id="RHEA:47237"/>
    </physiologicalReaction>
</comment>
<dbReference type="GO" id="GO:0005743">
    <property type="term" value="C:mitochondrial inner membrane"/>
    <property type="evidence" value="ECO:0007669"/>
    <property type="project" value="UniProtKB-SubCell"/>
</dbReference>
<evidence type="ECO:0000259" key="20">
    <source>
        <dbReference type="Pfam" id="PF02771"/>
    </source>
</evidence>
<comment type="subcellular location">
    <subcellularLocation>
        <location evidence="2">Mitochondrion inner membrane</location>
        <topology evidence="2">Peripheral membrane protein</topology>
    </subcellularLocation>
</comment>
<feature type="domain" description="Acyl-CoA oxidase/dehydrogenase middle" evidence="19">
    <location>
        <begin position="208"/>
        <end position="307"/>
    </location>
</feature>
<dbReference type="Pfam" id="PF00441">
    <property type="entry name" value="Acyl-CoA_dh_1"/>
    <property type="match status" value="1"/>
</dbReference>
<keyword evidence="6" id="KW-0999">Mitochondrion inner membrane</keyword>
<feature type="domain" description="Acyl-CoA dehydrogenase/oxidase C-terminal" evidence="18">
    <location>
        <begin position="320"/>
        <end position="467"/>
    </location>
</feature>
<accession>A0A8W8LL99</accession>
<dbReference type="OrthoDB" id="2588832at2759"/>
<evidence type="ECO:0008006" key="24">
    <source>
        <dbReference type="Google" id="ProtNLM"/>
    </source>
</evidence>
<comment type="catalytic activity">
    <reaction evidence="16">
        <text>octadecanoyl-CoA + oxidized [electron-transfer flavoprotein] + H(+) = (2E)-octadecenoyl-CoA + reduced [electron-transfer flavoprotein]</text>
        <dbReference type="Rhea" id="RHEA:47240"/>
        <dbReference type="Rhea" id="RHEA-COMP:10685"/>
        <dbReference type="Rhea" id="RHEA-COMP:10686"/>
        <dbReference type="ChEBI" id="CHEBI:15378"/>
        <dbReference type="ChEBI" id="CHEBI:57394"/>
        <dbReference type="ChEBI" id="CHEBI:57692"/>
        <dbReference type="ChEBI" id="CHEBI:58307"/>
        <dbReference type="ChEBI" id="CHEBI:71412"/>
    </reaction>
    <physiologicalReaction direction="left-to-right" evidence="16">
        <dbReference type="Rhea" id="RHEA:47241"/>
    </physiologicalReaction>
</comment>
<evidence type="ECO:0000259" key="19">
    <source>
        <dbReference type="Pfam" id="PF02770"/>
    </source>
</evidence>
<keyword evidence="5 17" id="KW-0285">Flavoprotein</keyword>
<reference evidence="22" key="1">
    <citation type="submission" date="2022-08" db="UniProtKB">
        <authorList>
            <consortium name="EnsemblMetazoa"/>
        </authorList>
    </citation>
    <scope>IDENTIFICATION</scope>
    <source>
        <strain evidence="22">05x7-T-G4-1.051#20</strain>
    </source>
</reference>
<evidence type="ECO:0000259" key="21">
    <source>
        <dbReference type="Pfam" id="PF21343"/>
    </source>
</evidence>
<dbReference type="InterPro" id="IPR036250">
    <property type="entry name" value="AcylCo_DH-like_C"/>
</dbReference>
<dbReference type="FunFam" id="1.20.140.10:FF:000008">
    <property type="entry name" value="acyl-CoA dehydrogenase family member 9, mitochondrial"/>
    <property type="match status" value="1"/>
</dbReference>
<dbReference type="PANTHER" id="PTHR43884">
    <property type="entry name" value="ACYL-COA DEHYDROGENASE"/>
    <property type="match status" value="1"/>
</dbReference>
<evidence type="ECO:0000256" key="7">
    <source>
        <dbReference type="ARBA" id="ARBA00022827"/>
    </source>
</evidence>
<dbReference type="Gene3D" id="1.10.540.10">
    <property type="entry name" value="Acyl-CoA dehydrogenase/oxidase, N-terminal domain"/>
    <property type="match status" value="1"/>
</dbReference>
<dbReference type="GO" id="GO:0050660">
    <property type="term" value="F:flavin adenine dinucleotide binding"/>
    <property type="evidence" value="ECO:0007669"/>
    <property type="project" value="InterPro"/>
</dbReference>
<sequence>MLRASVLRLFSQPIRQTVYLRECLDTSAFPNTLKLYSTQTAVKEQPGTTVSEKEAEETRIGKRRPLENAPFIRELFLGRFAKEMLVYPEMTKEELEHLNQMVQPIEKFFNEGLDSKSIDVNAKIPDEVLQSLKDLGLFGQQIPEEYGGLGLNATEFARLAEITALDGSIAVTLAAHQSIGLKGILIAGTAQQKAKYLPKLATGEHVAAFCLTEPSSGSDAASIQTRATLSEDGKTFLLNGGKIWISNGGIADIFTVFAKTKVTVDGVEKDKVTAFIVEREFGGITSGKPEDKLGIRGSNTCEVHFDNTPVPLENVIGEVGGGFKVAMNILNSGRFSMGSSGAGILKKLIGMTCEHAVSRKQFGSPLAEFGLIQEKFAQMTITTYAMESMAYLTAGVIDLYEKPDVSLEAAIVKVFSSEGCWSCVNECLQILGGLGYMKDYPYERYLRDGRILMIFEGTNEILRLFVALEGMKYAGKELKDAVKIARNPWKNPGVAWKMYKKAVSRQFSSKKRNSENAVSVHQPYNSKLKLHQSLHNTLQYEALLLEGCTEAFQKVVEHLLITHGKEIISAQMDLAKVSNIVIDLYGMTACLSRSNRSYCLGLQNADHEIMLTKAFCKDATKRINTNLKEIYSGPVENNSENYEHIAQAVFKHGGYAASHPLERMW</sequence>
<dbReference type="InterPro" id="IPR006089">
    <property type="entry name" value="Acyl-CoA_DH_CS"/>
</dbReference>
<evidence type="ECO:0000256" key="17">
    <source>
        <dbReference type="RuleBase" id="RU362125"/>
    </source>
</evidence>
<dbReference type="EnsemblMetazoa" id="G28524.4">
    <property type="protein sequence ID" value="G28524.4:cds"/>
    <property type="gene ID" value="G28524"/>
</dbReference>
<dbReference type="InterPro" id="IPR006091">
    <property type="entry name" value="Acyl-CoA_Oxase/DH_mid-dom"/>
</dbReference>
<keyword evidence="12" id="KW-0472">Membrane</keyword>
<dbReference type="Proteomes" id="UP000005408">
    <property type="component" value="Unassembled WGS sequence"/>
</dbReference>
<proteinExistence type="inferred from homology"/>
<feature type="domain" description="ACAD9/ACADV-like C-terminal" evidence="21">
    <location>
        <begin position="537"/>
        <end position="655"/>
    </location>
</feature>
<evidence type="ECO:0000259" key="18">
    <source>
        <dbReference type="Pfam" id="PF00441"/>
    </source>
</evidence>
<keyword evidence="9" id="KW-0007">Acetylation</keyword>
<keyword evidence="8" id="KW-0809">Transit peptide</keyword>
<dbReference type="InterPro" id="IPR037069">
    <property type="entry name" value="AcylCoA_DH/ox_N_sf"/>
</dbReference>